<dbReference type="AlphaFoldDB" id="A0A948RZB1"/>
<dbReference type="InterPro" id="IPR017441">
    <property type="entry name" value="Protein_kinase_ATP_BS"/>
</dbReference>
<keyword evidence="4 5" id="KW-0067">ATP-binding</keyword>
<dbReference type="GO" id="GO:0004674">
    <property type="term" value="F:protein serine/threonine kinase activity"/>
    <property type="evidence" value="ECO:0007669"/>
    <property type="project" value="TreeGrafter"/>
</dbReference>
<name>A0A948RZB1_UNCEI</name>
<dbReference type="Pfam" id="PF13181">
    <property type="entry name" value="TPR_8"/>
    <property type="match status" value="1"/>
</dbReference>
<dbReference type="PROSITE" id="PS00107">
    <property type="entry name" value="PROTEIN_KINASE_ATP"/>
    <property type="match status" value="1"/>
</dbReference>
<sequence>MNPESKDIKQIFAEALKLQTAPERAAYLNECCGEDAALRAEVESLLSAHEDAGDFLDTAAVGLEAPLSDIFLNDGAGTTIGRYKLLQVIGEGGFGIVYMAEQQEPIRRRVALKIIKLGMDTKQVIARFEAERQALALMDHPNIAKVLDAGATETGRPYFVMELVKGMPITQYCDENKLDTKQRLRLFLDVCNAVQHAHHKGIIHRDIKPSNVMITLLDGTPVPKVIDFGIAKAIQQRLTEKTLFTEYQQFIGTPQYMSPEQAAISGLDIDTRTDVYSLGVLLYELLTGTTPCEVKRLRGAAYDEIRRIIRETDLPKPSTRLSTLGDDIGEVAKQRHAQPGRLRKMVAGDLDWIAMKSLEKDRTRRYATANELAADISRYLANEMILAGPPSIGYRLLKRVRRHKTLFATVAAVVLLAVLFGGVFTLQQRQKLERLRGVAETGLADGRLAMAMGDYGAVQRRLTSVKVQLEDSESLTTRYQSEVDSLLGKAELKLRFRRFQSSVETARYATQPLMGLLPEYWSWTDQELNTRLLKARDRCREALTIFGVIDNPQWRDELEKLPLDPNEARFVQDKAAELLFMLATTQHRIGKLSFAWSSTAGAQRAIGFLNQVEALAPNLQALYEYRSTYWDEVGNTERADADAARAEVVKPSTWLDHWLLANKFWPDQQRAIAELEKAIALKVDDYWTWYAWGLAFEWAEEFAERRIHHAMSICINLNPLEAAGWIGRGAHGMLPEPSGREAAIADLTRGLELTDDPGLRSFAHYYRGVALSAMGDMDGALRDLSSAVEAKSNFPGCLVTRGELYLMLGDKSRAQADFREVLVRFPRPAKPSEYIWRIRALKHLEEWETVIEECHLQAAHPDNIFNNQTNVAYADYRLGRYQEAAQILQNATGAAESFVLSMALWKMGRKEEARASYRRGVDWIARNGSAVLSGSRVLWCRRVGAYESEAAGLSGISESQRPDLFIPTQ</sequence>
<dbReference type="CDD" id="cd14014">
    <property type="entry name" value="STKc_PknB_like"/>
    <property type="match status" value="1"/>
</dbReference>
<organism evidence="8 9">
    <name type="scientific">Eiseniibacteriota bacterium</name>
    <dbReference type="NCBI Taxonomy" id="2212470"/>
    <lineage>
        <taxon>Bacteria</taxon>
        <taxon>Candidatus Eiseniibacteriota</taxon>
    </lineage>
</organism>
<dbReference type="SUPFAM" id="SSF56112">
    <property type="entry name" value="Protein kinase-like (PK-like)"/>
    <property type="match status" value="1"/>
</dbReference>
<feature type="binding site" evidence="5">
    <location>
        <position position="113"/>
    </location>
    <ligand>
        <name>ATP</name>
        <dbReference type="ChEBI" id="CHEBI:30616"/>
    </ligand>
</feature>
<keyword evidence="6" id="KW-0812">Transmembrane</keyword>
<dbReference type="Gene3D" id="1.10.510.10">
    <property type="entry name" value="Transferase(Phosphotransferase) domain 1"/>
    <property type="match status" value="1"/>
</dbReference>
<dbReference type="GO" id="GO:0005524">
    <property type="term" value="F:ATP binding"/>
    <property type="evidence" value="ECO:0007669"/>
    <property type="project" value="UniProtKB-UniRule"/>
</dbReference>
<dbReference type="SMART" id="SM00028">
    <property type="entry name" value="TPR"/>
    <property type="match status" value="3"/>
</dbReference>
<keyword evidence="6" id="KW-0472">Membrane</keyword>
<dbReference type="InterPro" id="IPR011009">
    <property type="entry name" value="Kinase-like_dom_sf"/>
</dbReference>
<dbReference type="PROSITE" id="PS50011">
    <property type="entry name" value="PROTEIN_KINASE_DOM"/>
    <property type="match status" value="1"/>
</dbReference>
<evidence type="ECO:0000256" key="1">
    <source>
        <dbReference type="ARBA" id="ARBA00022679"/>
    </source>
</evidence>
<dbReference type="InterPro" id="IPR019734">
    <property type="entry name" value="TPR_rpt"/>
</dbReference>
<accession>A0A948RZB1</accession>
<dbReference type="Proteomes" id="UP000777784">
    <property type="component" value="Unassembled WGS sequence"/>
</dbReference>
<evidence type="ECO:0000256" key="4">
    <source>
        <dbReference type="ARBA" id="ARBA00022840"/>
    </source>
</evidence>
<keyword evidence="2 5" id="KW-0547">Nucleotide-binding</keyword>
<protein>
    <submittedName>
        <fullName evidence="8">Protein kinase</fullName>
    </submittedName>
</protein>
<dbReference type="Gene3D" id="3.30.200.20">
    <property type="entry name" value="Phosphorylase Kinase, domain 1"/>
    <property type="match status" value="1"/>
</dbReference>
<reference evidence="8" key="1">
    <citation type="submission" date="2021-05" db="EMBL/GenBank/DDBJ databases">
        <title>Energy efficiency and biological interactions define the core microbiome of deep oligotrophic groundwater.</title>
        <authorList>
            <person name="Mehrshad M."/>
            <person name="Lopez-Fernandez M."/>
            <person name="Bell E."/>
            <person name="Bernier-Latmani R."/>
            <person name="Bertilsson S."/>
            <person name="Dopson M."/>
        </authorList>
    </citation>
    <scope>NUCLEOTIDE SEQUENCE</scope>
    <source>
        <strain evidence="8">Modern_marine.mb.64</strain>
    </source>
</reference>
<dbReference type="Gene3D" id="1.25.40.10">
    <property type="entry name" value="Tetratricopeptide repeat domain"/>
    <property type="match status" value="1"/>
</dbReference>
<gene>
    <name evidence="8" type="ORF">KJ970_13435</name>
</gene>
<evidence type="ECO:0000313" key="9">
    <source>
        <dbReference type="Proteomes" id="UP000777784"/>
    </source>
</evidence>
<feature type="domain" description="Protein kinase" evidence="7">
    <location>
        <begin position="83"/>
        <end position="380"/>
    </location>
</feature>
<proteinExistence type="predicted"/>
<keyword evidence="6" id="KW-1133">Transmembrane helix</keyword>
<evidence type="ECO:0000256" key="2">
    <source>
        <dbReference type="ARBA" id="ARBA00022741"/>
    </source>
</evidence>
<dbReference type="EMBL" id="JAHJDP010000077">
    <property type="protein sequence ID" value="MBU2691917.1"/>
    <property type="molecule type" value="Genomic_DNA"/>
</dbReference>
<evidence type="ECO:0000256" key="5">
    <source>
        <dbReference type="PROSITE-ProRule" id="PRU10141"/>
    </source>
</evidence>
<dbReference type="InterPro" id="IPR000719">
    <property type="entry name" value="Prot_kinase_dom"/>
</dbReference>
<dbReference type="Pfam" id="PF00069">
    <property type="entry name" value="Pkinase"/>
    <property type="match status" value="1"/>
</dbReference>
<keyword evidence="1" id="KW-0808">Transferase</keyword>
<comment type="caution">
    <text evidence="8">The sequence shown here is derived from an EMBL/GenBank/DDBJ whole genome shotgun (WGS) entry which is preliminary data.</text>
</comment>
<evidence type="ECO:0000313" key="8">
    <source>
        <dbReference type="EMBL" id="MBU2691917.1"/>
    </source>
</evidence>
<evidence type="ECO:0000256" key="3">
    <source>
        <dbReference type="ARBA" id="ARBA00022777"/>
    </source>
</evidence>
<dbReference type="PROSITE" id="PS00108">
    <property type="entry name" value="PROTEIN_KINASE_ST"/>
    <property type="match status" value="1"/>
</dbReference>
<feature type="transmembrane region" description="Helical" evidence="6">
    <location>
        <begin position="405"/>
        <end position="426"/>
    </location>
</feature>
<dbReference type="PANTHER" id="PTHR43289">
    <property type="entry name" value="MITOGEN-ACTIVATED PROTEIN KINASE KINASE KINASE 20-RELATED"/>
    <property type="match status" value="1"/>
</dbReference>
<evidence type="ECO:0000259" key="7">
    <source>
        <dbReference type="PROSITE" id="PS50011"/>
    </source>
</evidence>
<dbReference type="InterPro" id="IPR011990">
    <property type="entry name" value="TPR-like_helical_dom_sf"/>
</dbReference>
<evidence type="ECO:0000256" key="6">
    <source>
        <dbReference type="SAM" id="Phobius"/>
    </source>
</evidence>
<dbReference type="SMART" id="SM00220">
    <property type="entry name" value="S_TKc"/>
    <property type="match status" value="1"/>
</dbReference>
<dbReference type="PANTHER" id="PTHR43289:SF6">
    <property type="entry name" value="SERINE_THREONINE-PROTEIN KINASE NEKL-3"/>
    <property type="match status" value="1"/>
</dbReference>
<dbReference type="SUPFAM" id="SSF48452">
    <property type="entry name" value="TPR-like"/>
    <property type="match status" value="2"/>
</dbReference>
<dbReference type="InterPro" id="IPR008271">
    <property type="entry name" value="Ser/Thr_kinase_AS"/>
</dbReference>
<keyword evidence="3 8" id="KW-0418">Kinase</keyword>